<sequence length="48" mass="5793">MKCDKCEKDLNELEIELDSKTCFACLDKQYEDCDNDNTDDWQKDLIWE</sequence>
<accession>A0AA96KSK3</accession>
<name>A0AA96KSK3_9CAUD</name>
<dbReference type="EMBL" id="OR481006">
    <property type="protein sequence ID" value="WNO47512.1"/>
    <property type="molecule type" value="Genomic_DNA"/>
</dbReference>
<proteinExistence type="predicted"/>
<organism evidence="1">
    <name type="scientific">Staphylococcus phage vB_VibM_10AMN12</name>
    <dbReference type="NCBI Taxonomy" id="3076785"/>
    <lineage>
        <taxon>Viruses</taxon>
        <taxon>Duplodnaviria</taxon>
        <taxon>Heunggongvirae</taxon>
        <taxon>Uroviricota</taxon>
        <taxon>Caudoviricetes</taxon>
    </lineage>
</organism>
<evidence type="ECO:0000313" key="1">
    <source>
        <dbReference type="EMBL" id="WNO47512.1"/>
    </source>
</evidence>
<protein>
    <submittedName>
        <fullName evidence="1">Uncharacterized protein</fullName>
    </submittedName>
</protein>
<reference evidence="1" key="1">
    <citation type="submission" date="2023-08" db="EMBL/GenBank/DDBJ databases">
        <authorList>
            <person name="Nazir A."/>
        </authorList>
    </citation>
    <scope>NUCLEOTIDE SEQUENCE</scope>
</reference>